<dbReference type="InterPro" id="IPR010033">
    <property type="entry name" value="HAD_SF_ppase_IIIC"/>
</dbReference>
<dbReference type="AlphaFoldDB" id="A0A3B1A098"/>
<name>A0A3B1A098_9ZZZZ</name>
<gene>
    <name evidence="1" type="ORF">MNBD_GAMMA16-17</name>
</gene>
<accession>A0A3B1A098</accession>
<dbReference type="EMBL" id="UOFO01000111">
    <property type="protein sequence ID" value="VAW87164.1"/>
    <property type="molecule type" value="Genomic_DNA"/>
</dbReference>
<dbReference type="InterPro" id="IPR036514">
    <property type="entry name" value="SGNH_hydro_sf"/>
</dbReference>
<dbReference type="SUPFAM" id="SSF56784">
    <property type="entry name" value="HAD-like"/>
    <property type="match status" value="1"/>
</dbReference>
<dbReference type="Gene3D" id="3.40.50.1000">
    <property type="entry name" value="HAD superfamily/HAD-like"/>
    <property type="match status" value="1"/>
</dbReference>
<proteinExistence type="predicted"/>
<dbReference type="NCBIfam" id="TIGR01681">
    <property type="entry name" value="HAD-SF-IIIC"/>
    <property type="match status" value="1"/>
</dbReference>
<dbReference type="InterPro" id="IPR036412">
    <property type="entry name" value="HAD-like_sf"/>
</dbReference>
<dbReference type="InterPro" id="IPR010037">
    <property type="entry name" value="FkbH_domain"/>
</dbReference>
<dbReference type="InterPro" id="IPR023214">
    <property type="entry name" value="HAD_sf"/>
</dbReference>
<dbReference type="Gene3D" id="3.40.50.1110">
    <property type="entry name" value="SGNH hydrolase"/>
    <property type="match status" value="1"/>
</dbReference>
<dbReference type="NCBIfam" id="TIGR01686">
    <property type="entry name" value="FkbH"/>
    <property type="match status" value="1"/>
</dbReference>
<protein>
    <submittedName>
        <fullName evidence="1">Polyketide synthase modules and related proteins</fullName>
    </submittedName>
</protein>
<organism evidence="1">
    <name type="scientific">hydrothermal vent metagenome</name>
    <dbReference type="NCBI Taxonomy" id="652676"/>
    <lineage>
        <taxon>unclassified sequences</taxon>
        <taxon>metagenomes</taxon>
        <taxon>ecological metagenomes</taxon>
    </lineage>
</organism>
<sequence>MDKETKNTIKNTTDWNALCGIVSGLQHDDLNQREIELLHRQTEKINHPVDLKIAYLSNYTIDLLAPYVSVLSCRHGMKAKSYTAPHGQYFQELLKLDSGLLEFKPDIMVLDLSIISLAPQIVNDFISLNETSLNDEIERIRSTISQLIALAKKNSNAYVLVSNFLQPNYPQAGIADLTLKQSETEWFLKLNLSLIKDLRDDNNIFLVDKNNALSRVGKANIVDNKMFYLAKMELNNVGLRELSKELIRYIIAIKGKTKKNLVLDLDNTLWGGIVGEDGVDEIKVGKGYPEGEIFYALQNYIRNLKHRGVILSLASKNNPGDAKEAFTKRTEMPLSFDDFSITRINWQPKHENLVSIADSLNIGVDSFVFLDDSPVERQLIKSTLPKVETMDLPNDPSNYLELLRSSPFFEKLFITEEDSKKIQQYSENAQRTELKDNIGDLTEFLNSLGTQVTIETAKKEHIQRIHQLFTKTNQFNVTTIRYGITEIENFMFNKKFDLFTISVKDNFGEMGMIGLALIELNNNVARIDSFILSCRAMGRQIETIIMNSIKEKYVLSQRVTKLIAKYIPTAKNMPVESFFDKQDFSLEKKSDQVKFYILLAANAKLHKNTGIKINTGE</sequence>
<evidence type="ECO:0000313" key="1">
    <source>
        <dbReference type="EMBL" id="VAW87164.1"/>
    </source>
</evidence>
<reference evidence="1" key="1">
    <citation type="submission" date="2018-06" db="EMBL/GenBank/DDBJ databases">
        <authorList>
            <person name="Zhirakovskaya E."/>
        </authorList>
    </citation>
    <scope>NUCLEOTIDE SEQUENCE</scope>
</reference>